<evidence type="ECO:0000313" key="2">
    <source>
        <dbReference type="EMBL" id="GJS52127.1"/>
    </source>
</evidence>
<accession>A0ABQ4WGX0</accession>
<keyword evidence="3" id="KW-1185">Reference proteome</keyword>
<feature type="region of interest" description="Disordered" evidence="1">
    <location>
        <begin position="46"/>
        <end position="69"/>
    </location>
</feature>
<reference evidence="2" key="2">
    <citation type="submission" date="2022-01" db="EMBL/GenBank/DDBJ databases">
        <authorList>
            <person name="Yamashiro T."/>
            <person name="Shiraishi A."/>
            <person name="Satake H."/>
            <person name="Nakayama K."/>
        </authorList>
    </citation>
    <scope>NUCLEOTIDE SEQUENCE</scope>
</reference>
<feature type="compositionally biased region" description="Polar residues" evidence="1">
    <location>
        <begin position="60"/>
        <end position="69"/>
    </location>
</feature>
<sequence>MSRLQPQMAPVRSLSCRVVFTLKDEPDIPPDTLIWRVRRMRHAYQISGQPRRTSSRSSRLPSVQGDTNAVGSGPNLFGHDDECVTSLPLVLAKWKTTPNQVFLCHYTAREVLQLTQVCGSHDAFSSLVFPLIEKVPENNLEVLKVPDKNLEALMVQKKNLDKV</sequence>
<dbReference type="Proteomes" id="UP001151760">
    <property type="component" value="Unassembled WGS sequence"/>
</dbReference>
<comment type="caution">
    <text evidence="2">The sequence shown here is derived from an EMBL/GenBank/DDBJ whole genome shotgun (WGS) entry which is preliminary data.</text>
</comment>
<reference evidence="2" key="1">
    <citation type="journal article" date="2022" name="Int. J. Mol. Sci.">
        <title>Draft Genome of Tanacetum Coccineum: Genomic Comparison of Closely Related Tanacetum-Family Plants.</title>
        <authorList>
            <person name="Yamashiro T."/>
            <person name="Shiraishi A."/>
            <person name="Nakayama K."/>
            <person name="Satake H."/>
        </authorList>
    </citation>
    <scope>NUCLEOTIDE SEQUENCE</scope>
</reference>
<name>A0ABQ4WGX0_9ASTR</name>
<organism evidence="2 3">
    <name type="scientific">Tanacetum coccineum</name>
    <dbReference type="NCBI Taxonomy" id="301880"/>
    <lineage>
        <taxon>Eukaryota</taxon>
        <taxon>Viridiplantae</taxon>
        <taxon>Streptophyta</taxon>
        <taxon>Embryophyta</taxon>
        <taxon>Tracheophyta</taxon>
        <taxon>Spermatophyta</taxon>
        <taxon>Magnoliopsida</taxon>
        <taxon>eudicotyledons</taxon>
        <taxon>Gunneridae</taxon>
        <taxon>Pentapetalae</taxon>
        <taxon>asterids</taxon>
        <taxon>campanulids</taxon>
        <taxon>Asterales</taxon>
        <taxon>Asteraceae</taxon>
        <taxon>Asteroideae</taxon>
        <taxon>Anthemideae</taxon>
        <taxon>Anthemidinae</taxon>
        <taxon>Tanacetum</taxon>
    </lineage>
</organism>
<proteinExistence type="predicted"/>
<gene>
    <name evidence="2" type="ORF">Tco_0625489</name>
</gene>
<protein>
    <submittedName>
        <fullName evidence="2">Uncharacterized protein</fullName>
    </submittedName>
</protein>
<evidence type="ECO:0000256" key="1">
    <source>
        <dbReference type="SAM" id="MobiDB-lite"/>
    </source>
</evidence>
<evidence type="ECO:0000313" key="3">
    <source>
        <dbReference type="Proteomes" id="UP001151760"/>
    </source>
</evidence>
<dbReference type="EMBL" id="BQNB010008633">
    <property type="protein sequence ID" value="GJS52127.1"/>
    <property type="molecule type" value="Genomic_DNA"/>
</dbReference>